<dbReference type="RefSeq" id="WP_379736119.1">
    <property type="nucleotide sequence ID" value="NZ_JBHRVV010000001.1"/>
</dbReference>
<keyword evidence="1" id="KW-0175">Coiled coil</keyword>
<name>A0ABV7PJZ2_9BURK</name>
<keyword evidence="5" id="KW-1185">Reference proteome</keyword>
<protein>
    <submittedName>
        <fullName evidence="4">IS110 family transposase</fullName>
    </submittedName>
</protein>
<dbReference type="Proteomes" id="UP001595665">
    <property type="component" value="Unassembled WGS sequence"/>
</dbReference>
<reference evidence="5" key="1">
    <citation type="journal article" date="2019" name="Int. J. Syst. Evol. Microbiol.">
        <title>The Global Catalogue of Microorganisms (GCM) 10K type strain sequencing project: providing services to taxonomists for standard genome sequencing and annotation.</title>
        <authorList>
            <consortium name="The Broad Institute Genomics Platform"/>
            <consortium name="The Broad Institute Genome Sequencing Center for Infectious Disease"/>
            <person name="Wu L."/>
            <person name="Ma J."/>
        </authorList>
    </citation>
    <scope>NUCLEOTIDE SEQUENCE [LARGE SCALE GENOMIC DNA]</scope>
    <source>
        <strain evidence="5">CCM 7480</strain>
    </source>
</reference>
<evidence type="ECO:0000259" key="2">
    <source>
        <dbReference type="Pfam" id="PF01548"/>
    </source>
</evidence>
<dbReference type="NCBIfam" id="NF033542">
    <property type="entry name" value="transpos_IS110"/>
    <property type="match status" value="1"/>
</dbReference>
<sequence length="359" mass="39562">MGWQAKTRGGVTMNASAKVVGLDIAKDVFFAVGLDGHGKRVFKRKLSRDQVLAQFAQMAPAMIGIEACAGSHYWARKLVEMGHDAKLIAAQHVRAYVTGNKNDMNDAAAIAEARSRGSTKYVPINTAAQQDLQMLHRARSALMTERVAMINRIRAFAGEYGRVFPKRVERLRDGLKAWLNDPDNGLSGMALETFRELKAQLDDKDERIQAYDRRLNQAARSELAKKLMEVPGVGPLTATAVQATIADPHHYKSARDFAANLGLVPREHSSGGKQRLYGITCRGDSYLRTLLIHGARSALRAASGKPDKLLQWATRLAERRSFNVAATALANKMARVIWALIAHGRPYVPAWSKDTPRPA</sequence>
<dbReference type="Pfam" id="PF01548">
    <property type="entry name" value="DEDD_Tnp_IS110"/>
    <property type="match status" value="1"/>
</dbReference>
<dbReference type="Pfam" id="PF02371">
    <property type="entry name" value="Transposase_20"/>
    <property type="match status" value="1"/>
</dbReference>
<dbReference type="InterPro" id="IPR047650">
    <property type="entry name" value="Transpos_IS110"/>
</dbReference>
<dbReference type="InterPro" id="IPR002525">
    <property type="entry name" value="Transp_IS110-like_N"/>
</dbReference>
<feature type="domain" description="Transposase IS110-like N-terminal" evidence="2">
    <location>
        <begin position="20"/>
        <end position="156"/>
    </location>
</feature>
<organism evidence="4 5">
    <name type="scientific">Massilia haematophila</name>
    <dbReference type="NCBI Taxonomy" id="457923"/>
    <lineage>
        <taxon>Bacteria</taxon>
        <taxon>Pseudomonadati</taxon>
        <taxon>Pseudomonadota</taxon>
        <taxon>Betaproteobacteria</taxon>
        <taxon>Burkholderiales</taxon>
        <taxon>Oxalobacteraceae</taxon>
        <taxon>Telluria group</taxon>
        <taxon>Massilia</taxon>
    </lineage>
</organism>
<feature type="domain" description="Transposase IS116/IS110/IS902 C-terminal" evidence="3">
    <location>
        <begin position="225"/>
        <end position="302"/>
    </location>
</feature>
<comment type="caution">
    <text evidence="4">The sequence shown here is derived from an EMBL/GenBank/DDBJ whole genome shotgun (WGS) entry which is preliminary data.</text>
</comment>
<evidence type="ECO:0000259" key="3">
    <source>
        <dbReference type="Pfam" id="PF02371"/>
    </source>
</evidence>
<dbReference type="InterPro" id="IPR003346">
    <property type="entry name" value="Transposase_20"/>
</dbReference>
<evidence type="ECO:0000313" key="5">
    <source>
        <dbReference type="Proteomes" id="UP001595665"/>
    </source>
</evidence>
<feature type="coiled-coil region" evidence="1">
    <location>
        <begin position="194"/>
        <end position="221"/>
    </location>
</feature>
<accession>A0ABV7PJZ2</accession>
<dbReference type="EMBL" id="JBHRVV010000001">
    <property type="protein sequence ID" value="MFC3459518.1"/>
    <property type="molecule type" value="Genomic_DNA"/>
</dbReference>
<gene>
    <name evidence="4" type="ORF">ACFOPH_14880</name>
</gene>
<dbReference type="PANTHER" id="PTHR33055">
    <property type="entry name" value="TRANSPOSASE FOR INSERTION SEQUENCE ELEMENT IS1111A"/>
    <property type="match status" value="1"/>
</dbReference>
<evidence type="ECO:0000256" key="1">
    <source>
        <dbReference type="SAM" id="Coils"/>
    </source>
</evidence>
<evidence type="ECO:0000313" key="4">
    <source>
        <dbReference type="EMBL" id="MFC3459518.1"/>
    </source>
</evidence>
<dbReference type="PANTHER" id="PTHR33055:SF3">
    <property type="entry name" value="PUTATIVE TRANSPOSASE FOR IS117-RELATED"/>
    <property type="match status" value="1"/>
</dbReference>
<proteinExistence type="predicted"/>